<dbReference type="EMBL" id="DVJO01000078">
    <property type="protein sequence ID" value="HIS82679.1"/>
    <property type="molecule type" value="Genomic_DNA"/>
</dbReference>
<evidence type="ECO:0000313" key="2">
    <source>
        <dbReference type="EMBL" id="HIS82679.1"/>
    </source>
</evidence>
<feature type="compositionally biased region" description="Polar residues" evidence="1">
    <location>
        <begin position="324"/>
        <end position="336"/>
    </location>
</feature>
<evidence type="ECO:0000256" key="1">
    <source>
        <dbReference type="SAM" id="MobiDB-lite"/>
    </source>
</evidence>
<name>A0A9D1FV44_9BACT</name>
<proteinExistence type="predicted"/>
<accession>A0A9D1FV44</accession>
<evidence type="ECO:0000313" key="3">
    <source>
        <dbReference type="Proteomes" id="UP000824139"/>
    </source>
</evidence>
<sequence length="876" mass="98543">MSSNEIAFKGSFFSLYKEAGKYDINKFLNEMDKPLDGMVRKLYNAVTDSKFTGKVINIEGDELTTYKKTIPNLVAQGAADPFLRFPGDMLNGAVELLGKIKPFQKWSEKTLEKPMFKNIRHRSKIDYEMNALQGLLDFKENALNDALKAEAKKLGISTDKLTAADKARVESEVEKNMEWLIFQRSMKPFDPKVGNYDTKHERALNRLVSGLPPAIFLANDAYNLSRMMDDDPKAATEEKRTRFKQEVSRILTSGYLTLITMGALSKLINNSKGGIMLNTGLTVLATEMYSRLKNGKHITRLTPEQARKINEKNNAPEAKIKPETPTSFKANASNEKSSQDKTQKPLLSFDTVLKASAAVIAAGFAIKGIRKIPRVDAAFEAVFKPFKKLYKDMTEISDYKVSQKQIDEVAETLIERGYKTRGEQYRAVAIRSRELVVEKVVKELDKSSDIGVIEKFIKNTSDKDVHTEVLQKSYKSVLDVLDKTGYKELANKYRYASAINAKTDKNLINELNNIKSEFQTLGESNADLISKISANKLGKEFLADETVSSKVKASLEKAGDKNGKLFKDYQDALEGLVNFGARDKKIKPFVNFFITPFSFMWSVVKFPYKIANLAVEMFAKKAPQSAKSMDALNMEAVSKSFDKISAEAKKYRDALSKATDENAKKKICKKFEDFVMDNTLKAFNVNSSSNVSNAELSNLAKTAASAATIWFLMTDNYNMVMLKSNGNDVEGAETKFKERFVQEGSRLFYQTLLIDLFNKTFQKQYNGSLMGMSWITLTNTTIGEFLTRKSIGVPIGMHTRDELLAMEEKQNNATGFEKDYYQFMKRLTGKRSIQSYNVKKTNNQPQETKTASSGQTGKSENLNVINSQTFGKMIKG</sequence>
<comment type="caution">
    <text evidence="2">The sequence shown here is derived from an EMBL/GenBank/DDBJ whole genome shotgun (WGS) entry which is preliminary data.</text>
</comment>
<reference evidence="2" key="1">
    <citation type="submission" date="2020-10" db="EMBL/GenBank/DDBJ databases">
        <authorList>
            <person name="Gilroy R."/>
        </authorList>
    </citation>
    <scope>NUCLEOTIDE SEQUENCE</scope>
    <source>
        <strain evidence="2">CHK152-2994</strain>
    </source>
</reference>
<dbReference type="Proteomes" id="UP000824139">
    <property type="component" value="Unassembled WGS sequence"/>
</dbReference>
<dbReference type="AlphaFoldDB" id="A0A9D1FV44"/>
<feature type="region of interest" description="Disordered" evidence="1">
    <location>
        <begin position="307"/>
        <end position="342"/>
    </location>
</feature>
<reference evidence="2" key="2">
    <citation type="journal article" date="2021" name="PeerJ">
        <title>Extensive microbial diversity within the chicken gut microbiome revealed by metagenomics and culture.</title>
        <authorList>
            <person name="Gilroy R."/>
            <person name="Ravi A."/>
            <person name="Getino M."/>
            <person name="Pursley I."/>
            <person name="Horton D.L."/>
            <person name="Alikhan N.F."/>
            <person name="Baker D."/>
            <person name="Gharbi K."/>
            <person name="Hall N."/>
            <person name="Watson M."/>
            <person name="Adriaenssens E.M."/>
            <person name="Foster-Nyarko E."/>
            <person name="Jarju S."/>
            <person name="Secka A."/>
            <person name="Antonio M."/>
            <person name="Oren A."/>
            <person name="Chaudhuri R.R."/>
            <person name="La Ragione R."/>
            <person name="Hildebrand F."/>
            <person name="Pallen M.J."/>
        </authorList>
    </citation>
    <scope>NUCLEOTIDE SEQUENCE</scope>
    <source>
        <strain evidence="2">CHK152-2994</strain>
    </source>
</reference>
<protein>
    <submittedName>
        <fullName evidence="2">Uncharacterized protein</fullName>
    </submittedName>
</protein>
<feature type="region of interest" description="Disordered" evidence="1">
    <location>
        <begin position="837"/>
        <end position="862"/>
    </location>
</feature>
<gene>
    <name evidence="2" type="ORF">IAD41_03635</name>
</gene>
<organism evidence="2 3">
    <name type="scientific">Candidatus Scatenecus faecavium</name>
    <dbReference type="NCBI Taxonomy" id="2840915"/>
    <lineage>
        <taxon>Bacteria</taxon>
        <taxon>Candidatus Scatenecus</taxon>
    </lineage>
</organism>